<dbReference type="Gene3D" id="1.10.3210.10">
    <property type="entry name" value="Hypothetical protein af1432"/>
    <property type="match status" value="1"/>
</dbReference>
<dbReference type="SUPFAM" id="SSF52172">
    <property type="entry name" value="CheY-like"/>
    <property type="match status" value="1"/>
</dbReference>
<dbReference type="GO" id="GO:0000160">
    <property type="term" value="P:phosphorelay signal transduction system"/>
    <property type="evidence" value="ECO:0007669"/>
    <property type="project" value="InterPro"/>
</dbReference>
<dbReference type="InterPro" id="IPR052020">
    <property type="entry name" value="Cyclic_di-GMP/3'3'-cGAMP_PDE"/>
</dbReference>
<feature type="domain" description="Response regulatory" evidence="2">
    <location>
        <begin position="3"/>
        <end position="123"/>
    </location>
</feature>
<sequence>MKHFLLIDDNFDHIELLMTSIESRFDNEILIAGTISEALFVLENRKDIGVIIADYNMREGTGGDVYKRYRELGYNIPFVLLTAESIEDLSEFDGFIDSNTSLHRYLQKPYKMNDLVEMLEDLMGDGANQDDSKYKKVRIQSYLTIHKTNFPLFVKINEDKIIQLSQLGDEDSDFQLKKLQDKGLLHIYLTNEDYKSFINESYSSMTDLLISEKTTVSDKIDAQFDSVDSFHDGLVLLGMPEASLSLAQKSIDTTITNLRKTKGLTPVLTKILSRKGYVQQISLLTNYISVAIAKETEYADTKLYEKLSLAAIFMDMSLQEEEPCKVLDIKEQKYKDFDFGTRGKISAHSEKSCEILESYLEISQDVRNIILEHHERPDGSGFPRGITTSSIKFPSAIFILAHEFSHHLILSSINRVPLKEVLLRLYLDYDTGNFKKPLEAFKRVFKFDK</sequence>
<feature type="modified residue" description="4-aspartylphosphate" evidence="1">
    <location>
        <position position="54"/>
    </location>
</feature>
<dbReference type="CDD" id="cd00156">
    <property type="entry name" value="REC"/>
    <property type="match status" value="1"/>
</dbReference>
<dbReference type="AlphaFoldDB" id="A0A1Y5FIG9"/>
<gene>
    <name evidence="3" type="ORF">A9Q84_02830</name>
</gene>
<comment type="caution">
    <text evidence="3">The sequence shown here is derived from an EMBL/GenBank/DDBJ whole genome shotgun (WGS) entry which is preliminary data.</text>
</comment>
<evidence type="ECO:0000313" key="3">
    <source>
        <dbReference type="EMBL" id="OUR99984.1"/>
    </source>
</evidence>
<protein>
    <recommendedName>
        <fullName evidence="2">Response regulatory domain-containing protein</fullName>
    </recommendedName>
</protein>
<dbReference type="Pfam" id="PF00072">
    <property type="entry name" value="Response_reg"/>
    <property type="match status" value="1"/>
</dbReference>
<dbReference type="EMBL" id="MAAO01000002">
    <property type="protein sequence ID" value="OUR99984.1"/>
    <property type="molecule type" value="Genomic_DNA"/>
</dbReference>
<name>A0A1Y5FIG9_9BACT</name>
<dbReference type="Pfam" id="PF13487">
    <property type="entry name" value="HD_5"/>
    <property type="match status" value="1"/>
</dbReference>
<evidence type="ECO:0000259" key="2">
    <source>
        <dbReference type="PROSITE" id="PS50110"/>
    </source>
</evidence>
<reference evidence="4" key="1">
    <citation type="journal article" date="2017" name="Proc. Natl. Acad. Sci. U.S.A.">
        <title>Simulation of Deepwater Horizon oil plume reveals substrate specialization within a complex community of hydrocarbon-degraders.</title>
        <authorList>
            <person name="Hu P."/>
            <person name="Dubinsky E.A."/>
            <person name="Probst A.J."/>
            <person name="Wang J."/>
            <person name="Sieber C.M.K."/>
            <person name="Tom L.M."/>
            <person name="Gardinali P."/>
            <person name="Banfield J.F."/>
            <person name="Atlas R.M."/>
            <person name="Andersen G.L."/>
        </authorList>
    </citation>
    <scope>NUCLEOTIDE SEQUENCE [LARGE SCALE GENOMIC DNA]</scope>
</reference>
<dbReference type="PROSITE" id="PS50110">
    <property type="entry name" value="RESPONSE_REGULATORY"/>
    <property type="match status" value="1"/>
</dbReference>
<evidence type="ECO:0000313" key="4">
    <source>
        <dbReference type="Proteomes" id="UP000196531"/>
    </source>
</evidence>
<dbReference type="Gene3D" id="3.40.50.2300">
    <property type="match status" value="1"/>
</dbReference>
<accession>A0A1Y5FIG9</accession>
<dbReference type="InterPro" id="IPR011006">
    <property type="entry name" value="CheY-like_superfamily"/>
</dbReference>
<dbReference type="SMART" id="SM00448">
    <property type="entry name" value="REC"/>
    <property type="match status" value="1"/>
</dbReference>
<organism evidence="3 4">
    <name type="scientific">Halobacteriovorax marinus</name>
    <dbReference type="NCBI Taxonomy" id="97084"/>
    <lineage>
        <taxon>Bacteria</taxon>
        <taxon>Pseudomonadati</taxon>
        <taxon>Bdellovibrionota</taxon>
        <taxon>Bacteriovoracia</taxon>
        <taxon>Bacteriovoracales</taxon>
        <taxon>Halobacteriovoraceae</taxon>
        <taxon>Halobacteriovorax</taxon>
    </lineage>
</organism>
<dbReference type="Proteomes" id="UP000196531">
    <property type="component" value="Unassembled WGS sequence"/>
</dbReference>
<proteinExistence type="predicted"/>
<dbReference type="PANTHER" id="PTHR45228">
    <property type="entry name" value="CYCLIC DI-GMP PHOSPHODIESTERASE TM_0186-RELATED"/>
    <property type="match status" value="1"/>
</dbReference>
<keyword evidence="1" id="KW-0597">Phosphoprotein</keyword>
<dbReference type="InterPro" id="IPR001789">
    <property type="entry name" value="Sig_transdc_resp-reg_receiver"/>
</dbReference>
<evidence type="ECO:0000256" key="1">
    <source>
        <dbReference type="PROSITE-ProRule" id="PRU00169"/>
    </source>
</evidence>